<name>A0A2N9LYT9_9BACT</name>
<evidence type="ECO:0000313" key="9">
    <source>
        <dbReference type="Proteomes" id="UP000239735"/>
    </source>
</evidence>
<evidence type="ECO:0000313" key="8">
    <source>
        <dbReference type="EMBL" id="SPE28391.1"/>
    </source>
</evidence>
<protein>
    <submittedName>
        <fullName evidence="8">Natural resistance-associated macrophage protein</fullName>
    </submittedName>
</protein>
<dbReference type="Proteomes" id="UP000239735">
    <property type="component" value="Unassembled WGS sequence"/>
</dbReference>
<dbReference type="GO" id="GO:0034755">
    <property type="term" value="P:iron ion transmembrane transport"/>
    <property type="evidence" value="ECO:0007669"/>
    <property type="project" value="TreeGrafter"/>
</dbReference>
<evidence type="ECO:0000256" key="7">
    <source>
        <dbReference type="SAM" id="Phobius"/>
    </source>
</evidence>
<dbReference type="InterPro" id="IPR001046">
    <property type="entry name" value="NRAMP_fam"/>
</dbReference>
<dbReference type="AlphaFoldDB" id="A0A2N9LYT9"/>
<evidence type="ECO:0000256" key="5">
    <source>
        <dbReference type="ARBA" id="ARBA00022989"/>
    </source>
</evidence>
<comment type="subcellular location">
    <subcellularLocation>
        <location evidence="1">Membrane</location>
        <topology evidence="1">Multi-pass membrane protein</topology>
    </subcellularLocation>
</comment>
<feature type="transmembrane region" description="Helical" evidence="7">
    <location>
        <begin position="116"/>
        <end position="144"/>
    </location>
</feature>
<keyword evidence="3 7" id="KW-0812">Transmembrane</keyword>
<sequence>MNFFSRLYYRYKKLWKMISLFMLIAGPGIIVMVADNDAGGITTYTVTGAQYSFHLIWFLILLGPVAYYVQEMTVRLGAVTKRGHAEAIFHSFGAFWGWFSLLDLVLVDWLTMITEFIGMTAALSIFGVPPIVTVIGACIVMGAMVVQGRYWTWEKIALVFCVLNLIYIPAAFMINPPIDKIIHGSFIPHLPPGGFTNDLFFLIMANIGTTIAPWMIFFQQSAVVDKGMQEKDMVWGKIDTAIGSFLTVVVAAFCVILTATLIPGLPISDAATAAHLFMGINKYVGALLAIGLFDAGLLGAICISLASSWAFGEVFGWAHSLNQKVKQAPWFYAYYFFTLVFAGTVVLIPGAPLILITLFVQVIAVTLLPAALVFLIILLNDEETMGKYKNNWHQNFANISIVVLIIIVSTLYGISAVFPNILK</sequence>
<evidence type="ECO:0000256" key="6">
    <source>
        <dbReference type="ARBA" id="ARBA00023136"/>
    </source>
</evidence>
<dbReference type="GO" id="GO:0005886">
    <property type="term" value="C:plasma membrane"/>
    <property type="evidence" value="ECO:0007669"/>
    <property type="project" value="TreeGrafter"/>
</dbReference>
<evidence type="ECO:0000256" key="2">
    <source>
        <dbReference type="ARBA" id="ARBA00022448"/>
    </source>
</evidence>
<evidence type="ECO:0000256" key="3">
    <source>
        <dbReference type="ARBA" id="ARBA00022692"/>
    </source>
</evidence>
<dbReference type="Pfam" id="PF01566">
    <property type="entry name" value="Nramp"/>
    <property type="match status" value="1"/>
</dbReference>
<feature type="transmembrane region" description="Helical" evidence="7">
    <location>
        <begin position="354"/>
        <end position="379"/>
    </location>
</feature>
<dbReference type="EMBL" id="OKRB01000125">
    <property type="protein sequence ID" value="SPE28391.1"/>
    <property type="molecule type" value="Genomic_DNA"/>
</dbReference>
<dbReference type="OrthoDB" id="141480at2"/>
<feature type="transmembrane region" description="Helical" evidence="7">
    <location>
        <begin position="199"/>
        <end position="218"/>
    </location>
</feature>
<organism evidence="8 9">
    <name type="scientific">Candidatus Sulfuritelmatomonas gaucii</name>
    <dbReference type="NCBI Taxonomy" id="2043161"/>
    <lineage>
        <taxon>Bacteria</taxon>
        <taxon>Pseudomonadati</taxon>
        <taxon>Acidobacteriota</taxon>
        <taxon>Terriglobia</taxon>
        <taxon>Terriglobales</taxon>
        <taxon>Acidobacteriaceae</taxon>
        <taxon>Candidatus Sulfuritelmatomonas</taxon>
    </lineage>
</organism>
<reference evidence="9" key="1">
    <citation type="submission" date="2018-02" db="EMBL/GenBank/DDBJ databases">
        <authorList>
            <person name="Hausmann B."/>
        </authorList>
    </citation>
    <scope>NUCLEOTIDE SEQUENCE [LARGE SCALE GENOMIC DNA]</scope>
    <source>
        <strain evidence="9">Peat soil MAG SbA5</strain>
    </source>
</reference>
<keyword evidence="5 7" id="KW-1133">Transmembrane helix</keyword>
<feature type="transmembrane region" description="Helical" evidence="7">
    <location>
        <begin position="14"/>
        <end position="34"/>
    </location>
</feature>
<feature type="transmembrane region" description="Helical" evidence="7">
    <location>
        <begin position="89"/>
        <end position="110"/>
    </location>
</feature>
<evidence type="ECO:0000256" key="4">
    <source>
        <dbReference type="ARBA" id="ARBA00022847"/>
    </source>
</evidence>
<feature type="transmembrane region" description="Helical" evidence="7">
    <location>
        <begin position="49"/>
        <end position="69"/>
    </location>
</feature>
<keyword evidence="6 7" id="KW-0472">Membrane</keyword>
<dbReference type="PANTHER" id="PTHR11706">
    <property type="entry name" value="SOLUTE CARRIER PROTEIN FAMILY 11 MEMBER"/>
    <property type="match status" value="1"/>
</dbReference>
<dbReference type="GO" id="GO:0005384">
    <property type="term" value="F:manganese ion transmembrane transporter activity"/>
    <property type="evidence" value="ECO:0007669"/>
    <property type="project" value="TreeGrafter"/>
</dbReference>
<keyword evidence="4" id="KW-0769">Symport</keyword>
<feature type="transmembrane region" description="Helical" evidence="7">
    <location>
        <begin position="238"/>
        <end position="263"/>
    </location>
</feature>
<dbReference type="GO" id="GO:0015086">
    <property type="term" value="F:cadmium ion transmembrane transporter activity"/>
    <property type="evidence" value="ECO:0007669"/>
    <property type="project" value="TreeGrafter"/>
</dbReference>
<keyword evidence="2" id="KW-0813">Transport</keyword>
<feature type="transmembrane region" description="Helical" evidence="7">
    <location>
        <begin position="399"/>
        <end position="422"/>
    </location>
</feature>
<feature type="transmembrane region" description="Helical" evidence="7">
    <location>
        <begin position="331"/>
        <end position="348"/>
    </location>
</feature>
<feature type="transmembrane region" description="Helical" evidence="7">
    <location>
        <begin position="156"/>
        <end position="174"/>
    </location>
</feature>
<gene>
    <name evidence="8" type="ORF">SBA5_650029</name>
</gene>
<evidence type="ECO:0000256" key="1">
    <source>
        <dbReference type="ARBA" id="ARBA00004141"/>
    </source>
</evidence>
<feature type="transmembrane region" description="Helical" evidence="7">
    <location>
        <begin position="283"/>
        <end position="311"/>
    </location>
</feature>
<proteinExistence type="predicted"/>
<accession>A0A2N9LYT9</accession>
<dbReference type="GO" id="GO:0015293">
    <property type="term" value="F:symporter activity"/>
    <property type="evidence" value="ECO:0007669"/>
    <property type="project" value="UniProtKB-KW"/>
</dbReference>
<dbReference type="PANTHER" id="PTHR11706:SF33">
    <property type="entry name" value="NATURAL RESISTANCE-ASSOCIATED MACROPHAGE PROTEIN 2"/>
    <property type="match status" value="1"/>
</dbReference>